<feature type="region of interest" description="Disordered" evidence="2">
    <location>
        <begin position="958"/>
        <end position="997"/>
    </location>
</feature>
<evidence type="ECO:0000256" key="1">
    <source>
        <dbReference type="SAM" id="Coils"/>
    </source>
</evidence>
<feature type="compositionally biased region" description="Low complexity" evidence="2">
    <location>
        <begin position="543"/>
        <end position="553"/>
    </location>
</feature>
<gene>
    <name evidence="3" type="ORF">HXX76_004404</name>
</gene>
<feature type="compositionally biased region" description="Low complexity" evidence="2">
    <location>
        <begin position="21"/>
        <end position="64"/>
    </location>
</feature>
<dbReference type="EMBL" id="JAEHOC010000007">
    <property type="protein sequence ID" value="KAG2440293.1"/>
    <property type="molecule type" value="Genomic_DNA"/>
</dbReference>
<evidence type="ECO:0000256" key="2">
    <source>
        <dbReference type="SAM" id="MobiDB-lite"/>
    </source>
</evidence>
<feature type="compositionally biased region" description="Low complexity" evidence="2">
    <location>
        <begin position="79"/>
        <end position="99"/>
    </location>
</feature>
<evidence type="ECO:0000313" key="4">
    <source>
        <dbReference type="Proteomes" id="UP000650467"/>
    </source>
</evidence>
<dbReference type="Proteomes" id="UP000650467">
    <property type="component" value="Unassembled WGS sequence"/>
</dbReference>
<proteinExistence type="predicted"/>
<feature type="compositionally biased region" description="Basic residues" evidence="2">
    <location>
        <begin position="585"/>
        <end position="595"/>
    </location>
</feature>
<keyword evidence="1" id="KW-0175">Coiled coil</keyword>
<feature type="compositionally biased region" description="Basic and acidic residues" evidence="2">
    <location>
        <begin position="596"/>
        <end position="606"/>
    </location>
</feature>
<organism evidence="3 4">
    <name type="scientific">Chlamydomonas incerta</name>
    <dbReference type="NCBI Taxonomy" id="51695"/>
    <lineage>
        <taxon>Eukaryota</taxon>
        <taxon>Viridiplantae</taxon>
        <taxon>Chlorophyta</taxon>
        <taxon>core chlorophytes</taxon>
        <taxon>Chlorophyceae</taxon>
        <taxon>CS clade</taxon>
        <taxon>Chlamydomonadales</taxon>
        <taxon>Chlamydomonadaceae</taxon>
        <taxon>Chlamydomonas</taxon>
    </lineage>
</organism>
<feature type="compositionally biased region" description="Gly residues" evidence="2">
    <location>
        <begin position="100"/>
        <end position="114"/>
    </location>
</feature>
<feature type="coiled-coil region" evidence="1">
    <location>
        <begin position="490"/>
        <end position="538"/>
    </location>
</feature>
<dbReference type="PANTHER" id="PTHR45615:SF66">
    <property type="entry name" value="CARD DOMAIN-CONTAINING PROTEIN"/>
    <property type="match status" value="1"/>
</dbReference>
<feature type="region of interest" description="Disordered" evidence="2">
    <location>
        <begin position="1644"/>
        <end position="1672"/>
    </location>
</feature>
<feature type="compositionally biased region" description="Gly residues" evidence="2">
    <location>
        <begin position="287"/>
        <end position="305"/>
    </location>
</feature>
<feature type="region of interest" description="Disordered" evidence="2">
    <location>
        <begin position="279"/>
        <end position="353"/>
    </location>
</feature>
<feature type="region of interest" description="Disordered" evidence="2">
    <location>
        <begin position="890"/>
        <end position="945"/>
    </location>
</feature>
<protein>
    <submittedName>
        <fullName evidence="3">Uncharacterized protein</fullName>
    </submittedName>
</protein>
<feature type="region of interest" description="Disordered" evidence="2">
    <location>
        <begin position="681"/>
        <end position="711"/>
    </location>
</feature>
<keyword evidence="4" id="KW-1185">Reference proteome</keyword>
<dbReference type="PANTHER" id="PTHR45615">
    <property type="entry name" value="MYOSIN HEAVY CHAIN, NON-MUSCLE"/>
    <property type="match status" value="1"/>
</dbReference>
<feature type="coiled-coil region" evidence="1">
    <location>
        <begin position="756"/>
        <end position="797"/>
    </location>
</feature>
<evidence type="ECO:0000313" key="3">
    <source>
        <dbReference type="EMBL" id="KAG2440293.1"/>
    </source>
</evidence>
<feature type="compositionally biased region" description="Gly residues" evidence="2">
    <location>
        <begin position="683"/>
        <end position="710"/>
    </location>
</feature>
<feature type="compositionally biased region" description="Low complexity" evidence="2">
    <location>
        <begin position="890"/>
        <end position="912"/>
    </location>
</feature>
<feature type="coiled-coil region" evidence="1">
    <location>
        <begin position="650"/>
        <end position="677"/>
    </location>
</feature>
<feature type="region of interest" description="Disordered" evidence="2">
    <location>
        <begin position="543"/>
        <end position="621"/>
    </location>
</feature>
<name>A0A835W7K0_CHLIN</name>
<reference evidence="3" key="1">
    <citation type="journal article" date="2020" name="bioRxiv">
        <title>Comparative genomics of Chlamydomonas.</title>
        <authorList>
            <person name="Craig R.J."/>
            <person name="Hasan A.R."/>
            <person name="Ness R.W."/>
            <person name="Keightley P.D."/>
        </authorList>
    </citation>
    <scope>NUCLEOTIDE SEQUENCE</scope>
    <source>
        <strain evidence="3">SAG 7.73</strain>
    </source>
</reference>
<feature type="compositionally biased region" description="Low complexity" evidence="2">
    <location>
        <begin position="144"/>
        <end position="170"/>
    </location>
</feature>
<feature type="compositionally biased region" description="Gly residues" evidence="2">
    <location>
        <begin position="336"/>
        <end position="350"/>
    </location>
</feature>
<sequence>MAPGTSGGALLSPARVTQAFSSLGPAAGSGGPRSPSATITVTTSSAAGEPVAAPAAPYTGAATAVQRPLTSAHTPKTPSPSRAAASPAAAGSLWSSGPAAGSGVGGGGSVGGGMARRVQYDSGAPNGAGAGETQLNYQPPLPPRGGSSTGPRPATGTSARGASGAGVSSTNPSPRNRAGSGANSASLTPRDSAGGGGSASSFALAGNVALAMGRARSALASRATSNKRLSVGGGQGSLSSMGSQVTVAGGIGGAAGTAGGIDVGRLIAIQKLLDEFSDDDVDASGSSPGGGGPFGGGYGGGGGGMRFSDASGAGIPLVDRGSRPSSAGYHPRASDGSGGGGGNGGGGSGLRGLAALRDKGDMHMWMPAVSTVKGSLEEHAQRLRERADVTQSLRKWADQVVEEAASHSPGRLRDVTASALQPADATGAGAGAHGAGLGEEDADQADIDEERRLAAVLAARPDGAGLGAQLRAHFNNVVADEVARKFEAMRASWNEEVSVEMDELKELREAHKELRSRFQDAKEALDKANTKMEMMRRQMGPAGAAAMAGLTGASSPTVRSSAASPEPHSHHGGVHVHHSPDSAHGHGHGGGHGHSHTGEDPLHDRVANIGSRRGTPLASHAGEGALFSNTELQTQLRKQAEQLAVGAARLQEAELTLIKTKQDKARLEQELAAAKVAAAKASAGGGAKGAPGSKSSGGGKSGGVKAGGGSAADKAAADKADNLLQAEVDKLGKEVATVKLEASTKGREAAERAVELEKVKKELTGAQDTLSAALQQLSALREERDKEHRRAEAAEAAAADARATAMAEAQAAARAVEEAAASTAARASAASAEAAAEAGEGGAVAAAAEAMSGALQELGRQRDEAARAAGEWEALAGSLQQQVADLQQELQQQYQRQPSAAQSSRAEGSWASGSGGGGADNDDGGEEDTEPTPAPAAPTAEGATASRAVVAMSDGGVQTTPRLSQLPRPELASCSVQTSARGTPRKQESAGYSARGGGEAAAPAVATLTAATSALVLELQRRLPTVLQQVLGGADADTAAEEMSMSGGAGAAGAGAAEAASAAVEVVRSELLRCLAGLAISGGSDVALAPGQQPATRKAPLDAGGAAAAVQAAAGVASETAAAGMSTPGAATAASRGGFAPSSARVVVAAGGSGTSSARGAAPTAVVVDGVTFVPLGFKGGAATGRLAQGIMLPGGHGLTPQQQLPPKYQYQPHQQQQLGTSVAPPISTIPIHDARSAAVAGPTAASLAEAGHMTATLPGPRGSFVVASAARRRKSAFASLHSNYLVSPNPNAVASDGEGAAGASEDDGMVAAAEPQGSQPHAAAGSGAASVRVLRSAGAAAGAGAGAGTGDGLVYSHVQQHGAAAVYVDPALAAALQVGPISPAAARAAGAGPGALVVDGAATGPSPWDHGLGSSSQQNMLLRRPKSAAARALESARQQLAATAMAQQQAAYGGGGGFAGGLSRLPRRPASAALQPFGVSGVGTLQQQQQMQVLQGQVQVLQAQMQGWVADASGLQPMPGGAEGASAAMARDGSPQRASVSFMLAEAGAKVRSIAATPQKGIQLPGRLRSAPTRSQALASAGGRVGGGGATEGFPDEPVAPQAAVTGNAMPGPGHSPGFRELQLHVGRDAAVATHFAPPLLESGLGGAGGDGGGSGSPRHSGLYSQPSGSELPANAAELAALARELMFAQERAAAQLEAAQSTQRELADEVAMSRRQWVDEAKRARDLEAELARVRGQLLSMGVGEPHRPPA</sequence>
<feature type="region of interest" description="Disordered" evidence="2">
    <location>
        <begin position="21"/>
        <end position="199"/>
    </location>
</feature>
<dbReference type="OrthoDB" id="550504at2759"/>
<feature type="compositionally biased region" description="Gly residues" evidence="2">
    <location>
        <begin position="1645"/>
        <end position="1657"/>
    </location>
</feature>
<comment type="caution">
    <text evidence="3">The sequence shown here is derived from an EMBL/GenBank/DDBJ whole genome shotgun (WGS) entry which is preliminary data.</text>
</comment>
<accession>A0A835W7K0</accession>
<feature type="compositionally biased region" description="Acidic residues" evidence="2">
    <location>
        <begin position="920"/>
        <end position="930"/>
    </location>
</feature>